<name>A0A1G9G6J8_9ACTN</name>
<dbReference type="RefSeq" id="WP_090768261.1">
    <property type="nucleotide sequence ID" value="NZ_FNFB01000013.1"/>
</dbReference>
<feature type="signal peptide" evidence="1">
    <location>
        <begin position="1"/>
        <end position="26"/>
    </location>
</feature>
<protein>
    <submittedName>
        <fullName evidence="2">Uncharacterized protein</fullName>
    </submittedName>
</protein>
<dbReference type="Proteomes" id="UP000198683">
    <property type="component" value="Unassembled WGS sequence"/>
</dbReference>
<dbReference type="OrthoDB" id="3411821at2"/>
<dbReference type="EMBL" id="FNFB01000013">
    <property type="protein sequence ID" value="SDK96207.1"/>
    <property type="molecule type" value="Genomic_DNA"/>
</dbReference>
<gene>
    <name evidence="2" type="ORF">SAMN05421874_113167</name>
</gene>
<evidence type="ECO:0000256" key="1">
    <source>
        <dbReference type="SAM" id="SignalP"/>
    </source>
</evidence>
<accession>A0A1G9G6J8</accession>
<sequence>MFSKVAAATAAGVLAVSGLATGTAHASTGWQAKAPSKILDSGTVRLEGGNTSVETSALDMPVQAGDVVSFRYRLRDGATCTGGAPRVFVETQGTYTNSWDQNIGAGKQCGENGVVTFTVPANGRIGAAGIVYDNGGPGHVIVSDLTVDGRKVRFLDRRPAPAAVPVKPRQPWVDQPKCGTNLGWVGIPRQRGVSFKIDGRPMEPGRHEVRPGRYVVTAHAWDGHKLVGERAWKRFVKRGLPCGSGRVATPVEPTLDQPTCADKVASLAIPKARGVIYRTAPDALLEQGQRYTVDAGLVVVTAEAAHGFKLAEGAQREWRMPVAEKPDCRPANPPATDVDVVNDIPVPTRVDTGLGGLAR</sequence>
<organism evidence="2 3">
    <name type="scientific">Nonomuraea maritima</name>
    <dbReference type="NCBI Taxonomy" id="683260"/>
    <lineage>
        <taxon>Bacteria</taxon>
        <taxon>Bacillati</taxon>
        <taxon>Actinomycetota</taxon>
        <taxon>Actinomycetes</taxon>
        <taxon>Streptosporangiales</taxon>
        <taxon>Streptosporangiaceae</taxon>
        <taxon>Nonomuraea</taxon>
    </lineage>
</organism>
<keyword evidence="3" id="KW-1185">Reference proteome</keyword>
<proteinExistence type="predicted"/>
<keyword evidence="1" id="KW-0732">Signal</keyword>
<dbReference type="AlphaFoldDB" id="A0A1G9G6J8"/>
<dbReference type="STRING" id="683260.SAMN05421874_113167"/>
<feature type="chain" id="PRO_5011603586" evidence="1">
    <location>
        <begin position="27"/>
        <end position="359"/>
    </location>
</feature>
<reference evidence="2 3" key="1">
    <citation type="submission" date="2016-10" db="EMBL/GenBank/DDBJ databases">
        <authorList>
            <person name="de Groot N.N."/>
        </authorList>
    </citation>
    <scope>NUCLEOTIDE SEQUENCE [LARGE SCALE GENOMIC DNA]</scope>
    <source>
        <strain evidence="2 3">CGMCC 4.5681</strain>
    </source>
</reference>
<evidence type="ECO:0000313" key="2">
    <source>
        <dbReference type="EMBL" id="SDK96207.1"/>
    </source>
</evidence>
<evidence type="ECO:0000313" key="3">
    <source>
        <dbReference type="Proteomes" id="UP000198683"/>
    </source>
</evidence>